<dbReference type="PROSITE" id="PS50005">
    <property type="entry name" value="TPR"/>
    <property type="match status" value="1"/>
</dbReference>
<dbReference type="InterPro" id="IPR001623">
    <property type="entry name" value="DnaJ_domain"/>
</dbReference>
<dbReference type="InterPro" id="IPR052758">
    <property type="entry name" value="SRC_co-chaperone"/>
</dbReference>
<dbReference type="Proteomes" id="UP001217582">
    <property type="component" value="Chromosome 5"/>
</dbReference>
<accession>A0AAJ5Z1C7</accession>
<evidence type="ECO:0000259" key="2">
    <source>
        <dbReference type="PROSITE" id="PS50076"/>
    </source>
</evidence>
<dbReference type="EMBL" id="CP119920">
    <property type="protein sequence ID" value="WFD16711.1"/>
    <property type="molecule type" value="Genomic_DNA"/>
</dbReference>
<dbReference type="SUPFAM" id="SSF46565">
    <property type="entry name" value="Chaperone J-domain"/>
    <property type="match status" value="1"/>
</dbReference>
<dbReference type="SUPFAM" id="SSF48452">
    <property type="entry name" value="TPR-like"/>
    <property type="match status" value="2"/>
</dbReference>
<dbReference type="PANTHER" id="PTHR44200:SF1">
    <property type="entry name" value="DNAJ HOMOLOG SUBFAMILY C MEMBER 7"/>
    <property type="match status" value="1"/>
</dbReference>
<sequence length="500" mass="55033">MSAAEEAKQRGNDLFKRANYSEAVQAYTESLSHEPESDVLLLNRSAAYMALGQYAKALADCERAVQGREPSGKALLRMAKCQLGVGRPDAALYTLSPLLSQALGTSAEQTQARDVDAQAREMQRHLTTADAYSRERNWTLASIALDQAQSIMKLTDATSPRAWQEKRVMLLLQRGHLGQAQSLAMDIYRADPSDTSAIMLGARIMLANNDVQKALQQSQLALRLDPDMQAAKQFLRKCKALLTLKDDANAAFKANRSDDALAKYAELLSVADQNMEADGDAKKFKAVIFSNRAILLSKLGRYDDAIRDCTQALQLDAAFTKPLKTRARAYQLNEQHEEAVRDFKRALDASIGTPEQDTLRRETRRAEVELKRSKKVDYYKVLGVSKTATEAEVKKAFRKESLKHHPDKGGDEEKFKLCNEAYGVLSDDQQRRRYDSGVDDMDDMDLGGAGFGGMGGFGGMSGMGGVNLADLFGAQFANFDMGPGTGSTHFYGPGTSFRFG</sequence>
<dbReference type="SMART" id="SM00028">
    <property type="entry name" value="TPR"/>
    <property type="match status" value="5"/>
</dbReference>
<dbReference type="Gene3D" id="1.10.287.110">
    <property type="entry name" value="DnaJ domain"/>
    <property type="match status" value="1"/>
</dbReference>
<evidence type="ECO:0000313" key="3">
    <source>
        <dbReference type="EMBL" id="WFD16711.1"/>
    </source>
</evidence>
<protein>
    <recommendedName>
        <fullName evidence="2">J domain-containing protein</fullName>
    </recommendedName>
</protein>
<name>A0AAJ5Z1C7_9BASI</name>
<dbReference type="Pfam" id="PF00226">
    <property type="entry name" value="DnaJ"/>
    <property type="match status" value="1"/>
</dbReference>
<dbReference type="Pfam" id="PF00515">
    <property type="entry name" value="TPR_1"/>
    <property type="match status" value="1"/>
</dbReference>
<organism evidence="3 4">
    <name type="scientific">Malassezia arunalokei</name>
    <dbReference type="NCBI Taxonomy" id="1514897"/>
    <lineage>
        <taxon>Eukaryota</taxon>
        <taxon>Fungi</taxon>
        <taxon>Dikarya</taxon>
        <taxon>Basidiomycota</taxon>
        <taxon>Ustilaginomycotina</taxon>
        <taxon>Malasseziomycetes</taxon>
        <taxon>Malasseziales</taxon>
        <taxon>Malasseziaceae</taxon>
        <taxon>Malassezia</taxon>
    </lineage>
</organism>
<reference evidence="3 4" key="1">
    <citation type="submission" date="2023-03" db="EMBL/GenBank/DDBJ databases">
        <title>Mating type loci evolution in Malassezia.</title>
        <authorList>
            <person name="Coelho M.A."/>
        </authorList>
    </citation>
    <scope>NUCLEOTIDE SEQUENCE [LARGE SCALE GENOMIC DNA]</scope>
    <source>
        <strain evidence="3 4">CBS 13387</strain>
    </source>
</reference>
<dbReference type="Pfam" id="PF14559">
    <property type="entry name" value="TPR_19"/>
    <property type="match status" value="1"/>
</dbReference>
<feature type="domain" description="J" evidence="2">
    <location>
        <begin position="377"/>
        <end position="438"/>
    </location>
</feature>
<dbReference type="InterPro" id="IPR019734">
    <property type="entry name" value="TPR_rpt"/>
</dbReference>
<dbReference type="PROSITE" id="PS50076">
    <property type="entry name" value="DNAJ_2"/>
    <property type="match status" value="1"/>
</dbReference>
<evidence type="ECO:0000256" key="1">
    <source>
        <dbReference type="PROSITE-ProRule" id="PRU00339"/>
    </source>
</evidence>
<proteinExistence type="predicted"/>
<dbReference type="PRINTS" id="PR00625">
    <property type="entry name" value="JDOMAIN"/>
</dbReference>
<dbReference type="SMART" id="SM00271">
    <property type="entry name" value="DnaJ"/>
    <property type="match status" value="1"/>
</dbReference>
<keyword evidence="4" id="KW-1185">Reference proteome</keyword>
<keyword evidence="1" id="KW-0802">TPR repeat</keyword>
<evidence type="ECO:0000313" key="4">
    <source>
        <dbReference type="Proteomes" id="UP001217582"/>
    </source>
</evidence>
<gene>
    <name evidence="3" type="ORF">MARU1_002755</name>
</gene>
<feature type="repeat" description="TPR" evidence="1">
    <location>
        <begin position="4"/>
        <end position="37"/>
    </location>
</feature>
<dbReference type="InterPro" id="IPR036869">
    <property type="entry name" value="J_dom_sf"/>
</dbReference>
<dbReference type="Gene3D" id="1.25.40.10">
    <property type="entry name" value="Tetratricopeptide repeat domain"/>
    <property type="match status" value="1"/>
</dbReference>
<dbReference type="InterPro" id="IPR011990">
    <property type="entry name" value="TPR-like_helical_dom_sf"/>
</dbReference>
<dbReference type="PANTHER" id="PTHR44200">
    <property type="entry name" value="DNAJ HOMOLOG SUBFAMILY C MEMBER 7"/>
    <property type="match status" value="1"/>
</dbReference>
<dbReference type="AlphaFoldDB" id="A0AAJ5Z1C7"/>
<dbReference type="CDD" id="cd06257">
    <property type="entry name" value="DnaJ"/>
    <property type="match status" value="1"/>
</dbReference>